<evidence type="ECO:0000313" key="1">
    <source>
        <dbReference type="Proteomes" id="UP000887562"/>
    </source>
</evidence>
<dbReference type="AlphaFoldDB" id="A0A915EZ88"/>
<name>A0A915EZ88_9CEST</name>
<protein>
    <submittedName>
        <fullName evidence="2">Uncharacterized protein</fullName>
    </submittedName>
</protein>
<accession>A0A915EZ88</accession>
<dbReference type="Proteomes" id="UP000887562">
    <property type="component" value="Unplaced"/>
</dbReference>
<sequence>MPFTLLVHKDAVQIARLMQMSHQRNNYLCIYADLRSNKSFGGCFGGHHSYLINLVGQDFPHRNHQELIVALNGSDLFKTSCNCFILFQTTLYKGYICYAYLREFLQEVRLGQTCNRFGAVLFKNKISDIRINDSSSLLLLLHI</sequence>
<keyword evidence="1" id="KW-1185">Reference proteome</keyword>
<proteinExistence type="predicted"/>
<reference evidence="2" key="1">
    <citation type="submission" date="2022-11" db="UniProtKB">
        <authorList>
            <consortium name="WormBaseParasite"/>
        </authorList>
    </citation>
    <scope>IDENTIFICATION</scope>
</reference>
<dbReference type="WBParaSite" id="maker-E.canG7_contigs_5210-snap-gene-0.1-mRNA-1">
    <property type="protein sequence ID" value="maker-E.canG7_contigs_5210-snap-gene-0.1-mRNA-1"/>
    <property type="gene ID" value="EcG7_10413"/>
</dbReference>
<evidence type="ECO:0000313" key="2">
    <source>
        <dbReference type="WBParaSite" id="maker-E.canG7_contigs_5210-snap-gene-0.1-mRNA-1"/>
    </source>
</evidence>
<organism evidence="1 2">
    <name type="scientific">Echinococcus canadensis</name>
    <dbReference type="NCBI Taxonomy" id="519352"/>
    <lineage>
        <taxon>Eukaryota</taxon>
        <taxon>Metazoa</taxon>
        <taxon>Spiralia</taxon>
        <taxon>Lophotrochozoa</taxon>
        <taxon>Platyhelminthes</taxon>
        <taxon>Cestoda</taxon>
        <taxon>Eucestoda</taxon>
        <taxon>Cyclophyllidea</taxon>
        <taxon>Taeniidae</taxon>
        <taxon>Echinococcus</taxon>
        <taxon>Echinococcus canadensis group</taxon>
    </lineage>
</organism>